<dbReference type="Proteomes" id="UP001057402">
    <property type="component" value="Chromosome 6"/>
</dbReference>
<name>A0ACB9QMB7_9MYRT</name>
<sequence length="82" mass="9461">MLVGRYPFEDPNYRQNIHKVIKRLRNAEYTVSPRRFDGMQGAAFQDLRRRPVKADDSCRDKESSMVSQGAVVRNSHPAKLPT</sequence>
<protein>
    <submittedName>
        <fullName evidence="1">Uncharacterized protein</fullName>
    </submittedName>
</protein>
<proteinExistence type="predicted"/>
<comment type="caution">
    <text evidence="1">The sequence shown here is derived from an EMBL/GenBank/DDBJ whole genome shotgun (WGS) entry which is preliminary data.</text>
</comment>
<keyword evidence="2" id="KW-1185">Reference proteome</keyword>
<evidence type="ECO:0000313" key="2">
    <source>
        <dbReference type="Proteomes" id="UP001057402"/>
    </source>
</evidence>
<gene>
    <name evidence="1" type="ORF">MLD38_020852</name>
</gene>
<organism evidence="1 2">
    <name type="scientific">Melastoma candidum</name>
    <dbReference type="NCBI Taxonomy" id="119954"/>
    <lineage>
        <taxon>Eukaryota</taxon>
        <taxon>Viridiplantae</taxon>
        <taxon>Streptophyta</taxon>
        <taxon>Embryophyta</taxon>
        <taxon>Tracheophyta</taxon>
        <taxon>Spermatophyta</taxon>
        <taxon>Magnoliopsida</taxon>
        <taxon>eudicotyledons</taxon>
        <taxon>Gunneridae</taxon>
        <taxon>Pentapetalae</taxon>
        <taxon>rosids</taxon>
        <taxon>malvids</taxon>
        <taxon>Myrtales</taxon>
        <taxon>Melastomataceae</taxon>
        <taxon>Melastomatoideae</taxon>
        <taxon>Melastomateae</taxon>
        <taxon>Melastoma</taxon>
    </lineage>
</organism>
<reference evidence="2" key="1">
    <citation type="journal article" date="2023" name="Front. Plant Sci.">
        <title>Chromosomal-level genome assembly of Melastoma candidum provides insights into trichome evolution.</title>
        <authorList>
            <person name="Zhong Y."/>
            <person name="Wu W."/>
            <person name="Sun C."/>
            <person name="Zou P."/>
            <person name="Liu Y."/>
            <person name="Dai S."/>
            <person name="Zhou R."/>
        </authorList>
    </citation>
    <scope>NUCLEOTIDE SEQUENCE [LARGE SCALE GENOMIC DNA]</scope>
</reference>
<evidence type="ECO:0000313" key="1">
    <source>
        <dbReference type="EMBL" id="KAI4364808.1"/>
    </source>
</evidence>
<accession>A0ACB9QMB7</accession>
<dbReference type="EMBL" id="CM042885">
    <property type="protein sequence ID" value="KAI4364808.1"/>
    <property type="molecule type" value="Genomic_DNA"/>
</dbReference>